<sequence length="380" mass="43545">MDRQWMYCKQRTSIEYITNVENFLEFAYKGKEEDDKIYCPGNKCNNRYFIGKHTVRGHLTINGFTDNYWVWTSHGETYAHPHTSHGNNDRSNLAIGDDMVGLVHDAFGIPNVNFTNDSGQPSEDNQSSDPNEETKDFLKLLQDAECELFPGQRCYNKSLQYQQSIKMMTLRIEKELYIKKRSKDKIMTRKRARGITMLDKLQTISETTIEEDTQRRPPTRANPNPDEEFVQPQLTKTRSGLVGSSNQSMLFTQLSVRAGLQVIGVLILYQDIAEKNAENRDHHGPPHRTGRTSFANLLEEMKNQDLDTDEFSVYLKTRTDKAGAMKDDEAVKLIASMQQQLSQILESERTLEVRQRIFKGTMGPECHGYARTIGLGPTLS</sequence>
<dbReference type="Proteomes" id="UP001630127">
    <property type="component" value="Unassembled WGS sequence"/>
</dbReference>
<accession>A0ABD2ZVU0</accession>
<feature type="domain" description="Transposase-associated" evidence="2">
    <location>
        <begin position="3"/>
        <end position="76"/>
    </location>
</feature>
<name>A0ABD2ZVU0_9GENT</name>
<gene>
    <name evidence="3" type="ORF">ACH5RR_016385</name>
</gene>
<dbReference type="AlphaFoldDB" id="A0ABD2ZVU0"/>
<dbReference type="EMBL" id="JBJUIK010000007">
    <property type="protein sequence ID" value="KAL3523551.1"/>
    <property type="molecule type" value="Genomic_DNA"/>
</dbReference>
<feature type="region of interest" description="Disordered" evidence="1">
    <location>
        <begin position="209"/>
        <end position="228"/>
    </location>
</feature>
<proteinExistence type="predicted"/>
<evidence type="ECO:0000259" key="2">
    <source>
        <dbReference type="Pfam" id="PF13963"/>
    </source>
</evidence>
<protein>
    <recommendedName>
        <fullName evidence="2">Transposase-associated domain-containing protein</fullName>
    </recommendedName>
</protein>
<feature type="compositionally biased region" description="Polar residues" evidence="1">
    <location>
        <begin position="113"/>
        <end position="129"/>
    </location>
</feature>
<organism evidence="3 4">
    <name type="scientific">Cinchona calisaya</name>
    <dbReference type="NCBI Taxonomy" id="153742"/>
    <lineage>
        <taxon>Eukaryota</taxon>
        <taxon>Viridiplantae</taxon>
        <taxon>Streptophyta</taxon>
        <taxon>Embryophyta</taxon>
        <taxon>Tracheophyta</taxon>
        <taxon>Spermatophyta</taxon>
        <taxon>Magnoliopsida</taxon>
        <taxon>eudicotyledons</taxon>
        <taxon>Gunneridae</taxon>
        <taxon>Pentapetalae</taxon>
        <taxon>asterids</taxon>
        <taxon>lamiids</taxon>
        <taxon>Gentianales</taxon>
        <taxon>Rubiaceae</taxon>
        <taxon>Cinchonoideae</taxon>
        <taxon>Cinchoneae</taxon>
        <taxon>Cinchona</taxon>
    </lineage>
</organism>
<evidence type="ECO:0000313" key="3">
    <source>
        <dbReference type="EMBL" id="KAL3523551.1"/>
    </source>
</evidence>
<evidence type="ECO:0000256" key="1">
    <source>
        <dbReference type="SAM" id="MobiDB-lite"/>
    </source>
</evidence>
<dbReference type="InterPro" id="IPR004252">
    <property type="entry name" value="Probable_transposase_24"/>
</dbReference>
<dbReference type="Pfam" id="PF03004">
    <property type="entry name" value="Transposase_24"/>
    <property type="match status" value="1"/>
</dbReference>
<comment type="caution">
    <text evidence="3">The sequence shown here is derived from an EMBL/GenBank/DDBJ whole genome shotgun (WGS) entry which is preliminary data.</text>
</comment>
<keyword evidence="4" id="KW-1185">Reference proteome</keyword>
<dbReference type="Pfam" id="PF13963">
    <property type="entry name" value="Transpos_assoc"/>
    <property type="match status" value="1"/>
</dbReference>
<evidence type="ECO:0000313" key="4">
    <source>
        <dbReference type="Proteomes" id="UP001630127"/>
    </source>
</evidence>
<feature type="region of interest" description="Disordered" evidence="1">
    <location>
        <begin position="113"/>
        <end position="134"/>
    </location>
</feature>
<dbReference type="InterPro" id="IPR029480">
    <property type="entry name" value="Transpos_assoc"/>
</dbReference>
<reference evidence="3 4" key="1">
    <citation type="submission" date="2024-11" db="EMBL/GenBank/DDBJ databases">
        <title>A near-complete genome assembly of Cinchona calisaya.</title>
        <authorList>
            <person name="Lian D.C."/>
            <person name="Zhao X.W."/>
            <person name="Wei L."/>
        </authorList>
    </citation>
    <scope>NUCLEOTIDE SEQUENCE [LARGE SCALE GENOMIC DNA]</scope>
    <source>
        <tissue evidence="3">Nenye</tissue>
    </source>
</reference>